<evidence type="ECO:0000313" key="1">
    <source>
        <dbReference type="EMBL" id="OWJ78408.1"/>
    </source>
</evidence>
<dbReference type="Proteomes" id="UP000196878">
    <property type="component" value="Unassembled WGS sequence"/>
</dbReference>
<accession>A0A212AC04</accession>
<gene>
    <name evidence="1" type="ORF">CDV49_08195</name>
</gene>
<dbReference type="OrthoDB" id="9108899at2"/>
<reference evidence="1 2" key="1">
    <citation type="submission" date="2016-12" db="EMBL/GenBank/DDBJ databases">
        <title>Comparison of Traditional DNA-DNA Hybridization with In Silico Genomic Analysis.</title>
        <authorList>
            <person name="Nicholson A.C."/>
            <person name="Humrighouse B.W."/>
            <person name="Graziano J."/>
            <person name="Lasker B."/>
            <person name="Whitney A.M."/>
            <person name="Mcquiston J.R."/>
        </authorList>
    </citation>
    <scope>NUCLEOTIDE SEQUENCE [LARGE SCALE GENOMIC DNA]</scope>
    <source>
        <strain evidence="1 2">H2240</strain>
    </source>
</reference>
<comment type="caution">
    <text evidence="1">The sequence shown here is derived from an EMBL/GenBank/DDBJ whole genome shotgun (WGS) entry which is preliminary data.</text>
</comment>
<protein>
    <submittedName>
        <fullName evidence="1">Uncharacterized protein</fullName>
    </submittedName>
</protein>
<evidence type="ECO:0000313" key="2">
    <source>
        <dbReference type="Proteomes" id="UP000196878"/>
    </source>
</evidence>
<keyword evidence="2" id="KW-1185">Reference proteome</keyword>
<dbReference type="AlphaFoldDB" id="A0A212AC04"/>
<dbReference type="EMBL" id="NIPW01000011">
    <property type="protein sequence ID" value="OWJ78408.1"/>
    <property type="molecule type" value="Genomic_DNA"/>
</dbReference>
<dbReference type="RefSeq" id="WP_088215067.1">
    <property type="nucleotide sequence ID" value="NZ_NIPW01000011.1"/>
</dbReference>
<organism evidence="1 2">
    <name type="scientific">Haematobacter genomosp. 1</name>
    <dbReference type="NCBI Taxonomy" id="366618"/>
    <lineage>
        <taxon>Bacteria</taxon>
        <taxon>Pseudomonadati</taxon>
        <taxon>Pseudomonadota</taxon>
        <taxon>Alphaproteobacteria</taxon>
        <taxon>Rhodobacterales</taxon>
        <taxon>Paracoccaceae</taxon>
        <taxon>Haematobacter</taxon>
    </lineage>
</organism>
<sequence length="69" mass="7689">MGETLADALPKRMKEIREVFIPAYQAIGPTGSFAIAMMQFELSEAERALASQDVARMMSAYQALMDFKL</sequence>
<name>A0A212AC04_9RHOB</name>
<proteinExistence type="predicted"/>